<dbReference type="OrthoDB" id="8197232at2759"/>
<reference evidence="1 2" key="1">
    <citation type="submission" date="2013-12" db="EMBL/GenBank/DDBJ databases">
        <title>Draft genome of the parsitic nematode Ancylostoma duodenale.</title>
        <authorList>
            <person name="Mitreva M."/>
        </authorList>
    </citation>
    <scope>NUCLEOTIDE SEQUENCE [LARGE SCALE GENOMIC DNA]</scope>
    <source>
        <strain evidence="1 2">Zhejiang</strain>
    </source>
</reference>
<organism evidence="1 2">
    <name type="scientific">Ancylostoma duodenale</name>
    <dbReference type="NCBI Taxonomy" id="51022"/>
    <lineage>
        <taxon>Eukaryota</taxon>
        <taxon>Metazoa</taxon>
        <taxon>Ecdysozoa</taxon>
        <taxon>Nematoda</taxon>
        <taxon>Chromadorea</taxon>
        <taxon>Rhabditida</taxon>
        <taxon>Rhabditina</taxon>
        <taxon>Rhabditomorpha</taxon>
        <taxon>Strongyloidea</taxon>
        <taxon>Ancylostomatidae</taxon>
        <taxon>Ancylostomatinae</taxon>
        <taxon>Ancylostoma</taxon>
    </lineage>
</organism>
<evidence type="ECO:0000313" key="2">
    <source>
        <dbReference type="Proteomes" id="UP000054047"/>
    </source>
</evidence>
<gene>
    <name evidence="1" type="ORF">ANCDUO_02254</name>
</gene>
<evidence type="ECO:0000313" key="1">
    <source>
        <dbReference type="EMBL" id="KIH67416.1"/>
    </source>
</evidence>
<accession>A0A0C2HCZ8</accession>
<dbReference type="AlphaFoldDB" id="A0A0C2HCZ8"/>
<proteinExistence type="predicted"/>
<name>A0A0C2HCZ8_9BILA</name>
<dbReference type="EMBL" id="KN726708">
    <property type="protein sequence ID" value="KIH67416.1"/>
    <property type="molecule type" value="Genomic_DNA"/>
</dbReference>
<dbReference type="Proteomes" id="UP000054047">
    <property type="component" value="Unassembled WGS sequence"/>
</dbReference>
<keyword evidence="2" id="KW-1185">Reference proteome</keyword>
<protein>
    <submittedName>
        <fullName evidence="1">Uncharacterized protein</fullName>
    </submittedName>
</protein>
<sequence length="150" mass="17585">MANFKHIFIRASLTEAERRRDFDLRKQARERNQAIGHCNVAVLPPLGGANHASLAFDLFVPIVTTKPVTYLDFANANFDAIPEELSNMDWRSLPDDAPPIDALYHRFAFTMHTLFSRYVPVKQRRHLWTGYPRHIINLFEHRDRAFHFLR</sequence>